<dbReference type="RefSeq" id="WP_241297584.1">
    <property type="nucleotide sequence ID" value="NZ_JAKZGR010000025.1"/>
</dbReference>
<feature type="signal peptide" evidence="1">
    <location>
        <begin position="1"/>
        <end position="20"/>
    </location>
</feature>
<evidence type="ECO:0000313" key="2">
    <source>
        <dbReference type="EMBL" id="MFC3977313.1"/>
    </source>
</evidence>
<sequence length="202" mass="22608">MKKILILVFFMPLLSFGQFSKGTKFVGGNMSYYSSKIKYAPSNNPSTTLLSLNSQFGFFVSESLAIGPAANFVSSSQPNLNPATNLFETSKIFGLAGGLFIRKFFTISDSFFFSLEGRGLAGRVNRDLSSPFLYEERSTRVHISFYPAFTFMPNKKWGFDATIGEASYQSNWYTNPSEESNFQVNFGQVKIGVNYFFGRKGD</sequence>
<proteinExistence type="predicted"/>
<evidence type="ECO:0000256" key="1">
    <source>
        <dbReference type="SAM" id="SignalP"/>
    </source>
</evidence>
<evidence type="ECO:0000313" key="3">
    <source>
        <dbReference type="Proteomes" id="UP001595766"/>
    </source>
</evidence>
<reference evidence="3" key="1">
    <citation type="journal article" date="2019" name="Int. J. Syst. Evol. Microbiol.">
        <title>The Global Catalogue of Microorganisms (GCM) 10K type strain sequencing project: providing services to taxonomists for standard genome sequencing and annotation.</title>
        <authorList>
            <consortium name="The Broad Institute Genomics Platform"/>
            <consortium name="The Broad Institute Genome Sequencing Center for Infectious Disease"/>
            <person name="Wu L."/>
            <person name="Ma J."/>
        </authorList>
    </citation>
    <scope>NUCLEOTIDE SEQUENCE [LARGE SCALE GENOMIC DNA]</scope>
    <source>
        <strain evidence="3">CECT 8551</strain>
    </source>
</reference>
<organism evidence="2 3">
    <name type="scientific">Belliella kenyensis</name>
    <dbReference type="NCBI Taxonomy" id="1472724"/>
    <lineage>
        <taxon>Bacteria</taxon>
        <taxon>Pseudomonadati</taxon>
        <taxon>Bacteroidota</taxon>
        <taxon>Cytophagia</taxon>
        <taxon>Cytophagales</taxon>
        <taxon>Cyclobacteriaceae</taxon>
        <taxon>Belliella</taxon>
    </lineage>
</organism>
<protein>
    <recommendedName>
        <fullName evidence="4">Outer membrane protein beta-barrel domain-containing protein</fullName>
    </recommendedName>
</protein>
<accession>A0ABV8EPQ9</accession>
<feature type="chain" id="PRO_5045377143" description="Outer membrane protein beta-barrel domain-containing protein" evidence="1">
    <location>
        <begin position="21"/>
        <end position="202"/>
    </location>
</feature>
<comment type="caution">
    <text evidence="2">The sequence shown here is derived from an EMBL/GenBank/DDBJ whole genome shotgun (WGS) entry which is preliminary data.</text>
</comment>
<gene>
    <name evidence="2" type="ORF">ACFOUP_13080</name>
</gene>
<dbReference type="Proteomes" id="UP001595766">
    <property type="component" value="Unassembled WGS sequence"/>
</dbReference>
<dbReference type="EMBL" id="JBHSAV010000055">
    <property type="protein sequence ID" value="MFC3977313.1"/>
    <property type="molecule type" value="Genomic_DNA"/>
</dbReference>
<keyword evidence="1" id="KW-0732">Signal</keyword>
<keyword evidence="3" id="KW-1185">Reference proteome</keyword>
<name>A0ABV8EPQ9_9BACT</name>
<evidence type="ECO:0008006" key="4">
    <source>
        <dbReference type="Google" id="ProtNLM"/>
    </source>
</evidence>